<dbReference type="AlphaFoldDB" id="A8PHU3"/>
<dbReference type="GeneID" id="6018167"/>
<evidence type="ECO:0000313" key="1">
    <source>
        <dbReference type="EMBL" id="EAU80353.2"/>
    </source>
</evidence>
<gene>
    <name evidence="1" type="ORF">CC1G_12786</name>
</gene>
<dbReference type="InParanoid" id="A8PHU3"/>
<dbReference type="EMBL" id="AACS02000017">
    <property type="protein sequence ID" value="EAU80353.2"/>
    <property type="molecule type" value="Genomic_DNA"/>
</dbReference>
<organism evidence="1 2">
    <name type="scientific">Coprinopsis cinerea (strain Okayama-7 / 130 / ATCC MYA-4618 / FGSC 9003)</name>
    <name type="common">Inky cap fungus</name>
    <name type="synonym">Hormographiella aspergillata</name>
    <dbReference type="NCBI Taxonomy" id="240176"/>
    <lineage>
        <taxon>Eukaryota</taxon>
        <taxon>Fungi</taxon>
        <taxon>Dikarya</taxon>
        <taxon>Basidiomycota</taxon>
        <taxon>Agaricomycotina</taxon>
        <taxon>Agaricomycetes</taxon>
        <taxon>Agaricomycetidae</taxon>
        <taxon>Agaricales</taxon>
        <taxon>Agaricineae</taxon>
        <taxon>Psathyrellaceae</taxon>
        <taxon>Coprinopsis</taxon>
    </lineage>
</organism>
<comment type="caution">
    <text evidence="1">The sequence shown here is derived from an EMBL/GenBank/DDBJ whole genome shotgun (WGS) entry which is preliminary data.</text>
</comment>
<dbReference type="Proteomes" id="UP000001861">
    <property type="component" value="Unassembled WGS sequence"/>
</dbReference>
<proteinExistence type="predicted"/>
<protein>
    <submittedName>
        <fullName evidence="1">Uncharacterized protein</fullName>
    </submittedName>
</protein>
<name>A8PHU3_COPC7</name>
<dbReference type="KEGG" id="cci:CC1G_12786"/>
<dbReference type="HOGENOM" id="CLU_1378055_0_0_1"/>
<sequence>MEVLLGLVNFPWKLISHPAKPIHSSGVSVGAHLTSRKAHPLLWSFRGSSSHLPQSPSTPLEFPWELISPPAKPIHSSGVSVGAHLTSRKAHPLLWSSRGSSSHLPQSPSTPLEFLWELISPPAKPIHSSGVPVGAHLTSRKAHPLLWSSCGSSSHLPQSPSTPLEFPWELISPPAKPIHSSGVPRGSSLRAAQRCCIQ</sequence>
<reference evidence="1 2" key="1">
    <citation type="journal article" date="2010" name="Proc. Natl. Acad. Sci. U.S.A.">
        <title>Insights into evolution of multicellular fungi from the assembled chromosomes of the mushroom Coprinopsis cinerea (Coprinus cinereus).</title>
        <authorList>
            <person name="Stajich J.E."/>
            <person name="Wilke S.K."/>
            <person name="Ahren D."/>
            <person name="Au C.H."/>
            <person name="Birren B.W."/>
            <person name="Borodovsky M."/>
            <person name="Burns C."/>
            <person name="Canback B."/>
            <person name="Casselton L.A."/>
            <person name="Cheng C.K."/>
            <person name="Deng J."/>
            <person name="Dietrich F.S."/>
            <person name="Fargo D.C."/>
            <person name="Farman M.L."/>
            <person name="Gathman A.C."/>
            <person name="Goldberg J."/>
            <person name="Guigo R."/>
            <person name="Hoegger P.J."/>
            <person name="Hooker J.B."/>
            <person name="Huggins A."/>
            <person name="James T.Y."/>
            <person name="Kamada T."/>
            <person name="Kilaru S."/>
            <person name="Kodira C."/>
            <person name="Kues U."/>
            <person name="Kupfer D."/>
            <person name="Kwan H.S."/>
            <person name="Lomsadze A."/>
            <person name="Li W."/>
            <person name="Lilly W.W."/>
            <person name="Ma L.J."/>
            <person name="Mackey A.J."/>
            <person name="Manning G."/>
            <person name="Martin F."/>
            <person name="Muraguchi H."/>
            <person name="Natvig D.O."/>
            <person name="Palmerini H."/>
            <person name="Ramesh M.A."/>
            <person name="Rehmeyer C.J."/>
            <person name="Roe B.A."/>
            <person name="Shenoy N."/>
            <person name="Stanke M."/>
            <person name="Ter-Hovhannisyan V."/>
            <person name="Tunlid A."/>
            <person name="Velagapudi R."/>
            <person name="Vision T.J."/>
            <person name="Zeng Q."/>
            <person name="Zolan M.E."/>
            <person name="Pukkila P.J."/>
        </authorList>
    </citation>
    <scope>NUCLEOTIDE SEQUENCE [LARGE SCALE GENOMIC DNA]</scope>
    <source>
        <strain evidence="2">Okayama-7 / 130 / ATCC MYA-4618 / FGSC 9003</strain>
    </source>
</reference>
<dbReference type="RefSeq" id="XP_001841466.2">
    <property type="nucleotide sequence ID" value="XM_001841414.2"/>
</dbReference>
<keyword evidence="2" id="KW-1185">Reference proteome</keyword>
<evidence type="ECO:0000313" key="2">
    <source>
        <dbReference type="Proteomes" id="UP000001861"/>
    </source>
</evidence>
<dbReference type="VEuPathDB" id="FungiDB:CC1G_12786"/>
<accession>A8PHU3</accession>